<evidence type="ECO:0000313" key="3">
    <source>
        <dbReference type="EMBL" id="KAK4830342.1"/>
    </source>
</evidence>
<dbReference type="InterPro" id="IPR001304">
    <property type="entry name" value="C-type_lectin-like"/>
</dbReference>
<dbReference type="InterPro" id="IPR042808">
    <property type="entry name" value="CLEC7A"/>
</dbReference>
<dbReference type="PROSITE" id="PS50041">
    <property type="entry name" value="C_TYPE_LECTIN_2"/>
    <property type="match status" value="1"/>
</dbReference>
<dbReference type="Gene3D" id="3.10.100.10">
    <property type="entry name" value="Mannose-Binding Protein A, subunit A"/>
    <property type="match status" value="1"/>
</dbReference>
<dbReference type="Pfam" id="PF00059">
    <property type="entry name" value="Lectin_C"/>
    <property type="match status" value="1"/>
</dbReference>
<accession>A0AAN7S6V6</accession>
<dbReference type="PANTHER" id="PTHR47218">
    <property type="entry name" value="C-TYPE LECTIN DOMAIN FAMILY 7 MEMBER A"/>
    <property type="match status" value="1"/>
</dbReference>
<gene>
    <name evidence="3" type="ORF">QYF61_010106</name>
</gene>
<dbReference type="EMBL" id="JAUNZN010000001">
    <property type="protein sequence ID" value="KAK4830342.1"/>
    <property type="molecule type" value="Genomic_DNA"/>
</dbReference>
<dbReference type="GO" id="GO:0009986">
    <property type="term" value="C:cell surface"/>
    <property type="evidence" value="ECO:0007669"/>
    <property type="project" value="TreeGrafter"/>
</dbReference>
<proteinExistence type="predicted"/>
<sequence>MIKSNDSDLIGLRTRFLACLMAMKTASHADGNQATQEQQPTDHHHQPGKGEDTELGQKDFVCRGPFKKGCTPELEMTSEEVTYADLRFMTLEKSQDQELQTARAKDSPSPSSCWRLATLALGVFCLSSVAAAGVLAAKFILVCHLVRERDENFTLQKAIMESLNQQLELLQAQNLNLTETDFTMRSVQSYSSYSFWIGLSRNGAEGPWLWEDGSAFSPDLFQIQASSSPFLDCVWLQGANIDTARCGDYKFYICEKVVDPAMVEQGPQIRGLEQLSYEERLRELGLLSLEKRRLWGDLGAYKKDGKGLFTKACSGRTRGNGFKLKEGRFRLDIRKKFIMIGVVRHWNRLPREVVDAPSLEVFKVRLDGL</sequence>
<reference evidence="3 4" key="1">
    <citation type="journal article" date="2023" name="J. Hered.">
        <title>Chromosome-level genome of the wood stork (Mycteria americana) provides insight into avian chromosome evolution.</title>
        <authorList>
            <person name="Flamio R. Jr."/>
            <person name="Ramstad K.M."/>
        </authorList>
    </citation>
    <scope>NUCLEOTIDE SEQUENCE [LARGE SCALE GENOMIC DNA]</scope>
    <source>
        <strain evidence="3">JAX WOST 10</strain>
    </source>
</reference>
<dbReference type="GO" id="GO:0002720">
    <property type="term" value="P:positive regulation of cytokine production involved in immune response"/>
    <property type="evidence" value="ECO:0007669"/>
    <property type="project" value="TreeGrafter"/>
</dbReference>
<dbReference type="Proteomes" id="UP001333110">
    <property type="component" value="Unassembled WGS sequence"/>
</dbReference>
<evidence type="ECO:0000313" key="4">
    <source>
        <dbReference type="Proteomes" id="UP001333110"/>
    </source>
</evidence>
<dbReference type="GO" id="GO:0001872">
    <property type="term" value="F:(1-&gt;3)-beta-D-glucan binding"/>
    <property type="evidence" value="ECO:0007669"/>
    <property type="project" value="InterPro"/>
</dbReference>
<evidence type="ECO:0000259" key="2">
    <source>
        <dbReference type="PROSITE" id="PS50041"/>
    </source>
</evidence>
<dbReference type="PANTHER" id="PTHR47218:SF1">
    <property type="entry name" value="C-TYPE LECTIN DOMAIN FAMILY 7 MEMBER A"/>
    <property type="match status" value="1"/>
</dbReference>
<dbReference type="GO" id="GO:0071226">
    <property type="term" value="P:cellular response to molecule of fungal origin"/>
    <property type="evidence" value="ECO:0007669"/>
    <property type="project" value="InterPro"/>
</dbReference>
<dbReference type="GO" id="GO:0043122">
    <property type="term" value="P:regulation of canonical NF-kappaB signal transduction"/>
    <property type="evidence" value="ECO:0007669"/>
    <property type="project" value="TreeGrafter"/>
</dbReference>
<comment type="caution">
    <text evidence="3">The sequence shown here is derived from an EMBL/GenBank/DDBJ whole genome shotgun (WGS) entry which is preliminary data.</text>
</comment>
<dbReference type="AlphaFoldDB" id="A0AAN7S6V6"/>
<dbReference type="SUPFAM" id="SSF56436">
    <property type="entry name" value="C-type lectin-like"/>
    <property type="match status" value="1"/>
</dbReference>
<organism evidence="3 4">
    <name type="scientific">Mycteria americana</name>
    <name type="common">Wood stork</name>
    <dbReference type="NCBI Taxonomy" id="33587"/>
    <lineage>
        <taxon>Eukaryota</taxon>
        <taxon>Metazoa</taxon>
        <taxon>Chordata</taxon>
        <taxon>Craniata</taxon>
        <taxon>Vertebrata</taxon>
        <taxon>Euteleostomi</taxon>
        <taxon>Archelosauria</taxon>
        <taxon>Archosauria</taxon>
        <taxon>Dinosauria</taxon>
        <taxon>Saurischia</taxon>
        <taxon>Theropoda</taxon>
        <taxon>Coelurosauria</taxon>
        <taxon>Aves</taxon>
        <taxon>Neognathae</taxon>
        <taxon>Neoaves</taxon>
        <taxon>Aequornithes</taxon>
        <taxon>Ciconiiformes</taxon>
        <taxon>Ciconiidae</taxon>
        <taxon>Mycteria</taxon>
    </lineage>
</organism>
<keyword evidence="4" id="KW-1185">Reference proteome</keyword>
<dbReference type="GO" id="GO:0045087">
    <property type="term" value="P:innate immune response"/>
    <property type="evidence" value="ECO:0007669"/>
    <property type="project" value="TreeGrafter"/>
</dbReference>
<feature type="domain" description="C-type lectin" evidence="2">
    <location>
        <begin position="169"/>
        <end position="255"/>
    </location>
</feature>
<dbReference type="GO" id="GO:0038187">
    <property type="term" value="F:pattern recognition receptor activity"/>
    <property type="evidence" value="ECO:0007669"/>
    <property type="project" value="TreeGrafter"/>
</dbReference>
<name>A0AAN7S6V6_MYCAM</name>
<evidence type="ECO:0000256" key="1">
    <source>
        <dbReference type="SAM" id="MobiDB-lite"/>
    </source>
</evidence>
<protein>
    <recommendedName>
        <fullName evidence="2">C-type lectin domain-containing protein</fullName>
    </recommendedName>
</protein>
<dbReference type="InterPro" id="IPR016187">
    <property type="entry name" value="CTDL_fold"/>
</dbReference>
<dbReference type="GO" id="GO:0006910">
    <property type="term" value="P:phagocytosis, recognition"/>
    <property type="evidence" value="ECO:0007669"/>
    <property type="project" value="TreeGrafter"/>
</dbReference>
<feature type="region of interest" description="Disordered" evidence="1">
    <location>
        <begin position="29"/>
        <end position="56"/>
    </location>
</feature>
<dbReference type="InterPro" id="IPR016186">
    <property type="entry name" value="C-type_lectin-like/link_sf"/>
</dbReference>
<feature type="compositionally biased region" description="Polar residues" evidence="1">
    <location>
        <begin position="30"/>
        <end position="39"/>
    </location>
</feature>
<feature type="compositionally biased region" description="Basic and acidic residues" evidence="1">
    <location>
        <begin position="40"/>
        <end position="56"/>
    </location>
</feature>